<reference evidence="1 2" key="1">
    <citation type="journal article" date="2016" name="Nat. Commun.">
        <title>Thousands of microbial genomes shed light on interconnected biogeochemical processes in an aquifer system.</title>
        <authorList>
            <person name="Anantharaman K."/>
            <person name="Brown C.T."/>
            <person name="Hug L.A."/>
            <person name="Sharon I."/>
            <person name="Castelle C.J."/>
            <person name="Probst A.J."/>
            <person name="Thomas B.C."/>
            <person name="Singh A."/>
            <person name="Wilkins M.J."/>
            <person name="Karaoz U."/>
            <person name="Brodie E.L."/>
            <person name="Williams K.H."/>
            <person name="Hubbard S.S."/>
            <person name="Banfield J.F."/>
        </authorList>
    </citation>
    <scope>NUCLEOTIDE SEQUENCE [LARGE SCALE GENOMIC DNA]</scope>
</reference>
<accession>A0A1F5HW93</accession>
<sequence>MLKISKLFFRLKVKGILTRCWIRTREIRFKNRLKTIQDSILTENISKKLNSNSLEGHQILKLTTGSQTLGN</sequence>
<dbReference type="EMBL" id="MFBW01000019">
    <property type="protein sequence ID" value="OGE08259.1"/>
    <property type="molecule type" value="Genomic_DNA"/>
</dbReference>
<evidence type="ECO:0000313" key="2">
    <source>
        <dbReference type="Proteomes" id="UP000178845"/>
    </source>
</evidence>
<dbReference type="Proteomes" id="UP000178845">
    <property type="component" value="Unassembled WGS sequence"/>
</dbReference>
<comment type="caution">
    <text evidence="1">The sequence shown here is derived from an EMBL/GenBank/DDBJ whole genome shotgun (WGS) entry which is preliminary data.</text>
</comment>
<evidence type="ECO:0000313" key="1">
    <source>
        <dbReference type="EMBL" id="OGE08259.1"/>
    </source>
</evidence>
<gene>
    <name evidence="1" type="ORF">A3I53_01135</name>
</gene>
<protein>
    <submittedName>
        <fullName evidence="1">Uncharacterized protein</fullName>
    </submittedName>
</protein>
<name>A0A1F5HW93_9BACT</name>
<organism evidence="1 2">
    <name type="scientific">Candidatus Curtissbacteria bacterium RIFCSPLOWO2_02_FULL_40_13b</name>
    <dbReference type="NCBI Taxonomy" id="1797733"/>
    <lineage>
        <taxon>Bacteria</taxon>
        <taxon>Candidatus Curtissiibacteriota</taxon>
    </lineage>
</organism>
<dbReference type="AlphaFoldDB" id="A0A1F5HW93"/>
<proteinExistence type="predicted"/>